<dbReference type="PANTHER" id="PTHR10434">
    <property type="entry name" value="1-ACYL-SN-GLYCEROL-3-PHOSPHATE ACYLTRANSFERASE"/>
    <property type="match status" value="1"/>
</dbReference>
<dbReference type="CDD" id="cd07989">
    <property type="entry name" value="LPLAT_AGPAT-like"/>
    <property type="match status" value="1"/>
</dbReference>
<dbReference type="RefSeq" id="WP_043057623.1">
    <property type="nucleotide sequence ID" value="NZ_LXEY01000016.1"/>
</dbReference>
<dbReference type="SMART" id="SM00563">
    <property type="entry name" value="PlsC"/>
    <property type="match status" value="1"/>
</dbReference>
<evidence type="ECO:0000256" key="2">
    <source>
        <dbReference type="ARBA" id="ARBA00023315"/>
    </source>
</evidence>
<name>A0A1B7M0F2_9MICC</name>
<evidence type="ECO:0000256" key="3">
    <source>
        <dbReference type="SAM" id="MobiDB-lite"/>
    </source>
</evidence>
<sequence>MSKPSNLFKRGLSKTILTATGANLVAQGDDGSEPYFPDQAIYYANHSSHLDFLMLWAIMPAELQPRVRPIAADDYWGSGIRRSIARGVFNAHLVQRYKDRPYTRADEKSTVKTDSGSSPKQGQLAGMTTILDEGDSLIIFPEGTRGPADEVATFHAGLYRLAQHAPHLPVVPVTLKNLGRVLPKGELIPVPHLSTVVVHDPIYLQDHETQEAFLNRARSIIAEELKAKDTAEGDTA</sequence>
<dbReference type="Proteomes" id="UP000078292">
    <property type="component" value="Unassembled WGS sequence"/>
</dbReference>
<dbReference type="EMBL" id="LXEY01000016">
    <property type="protein sequence ID" value="OAV61494.1"/>
    <property type="molecule type" value="Genomic_DNA"/>
</dbReference>
<accession>A0A1B7M0F2</accession>
<organism evidence="5 6">
    <name type="scientific">Enteractinococcus helveticum</name>
    <dbReference type="NCBI Taxonomy" id="1837282"/>
    <lineage>
        <taxon>Bacteria</taxon>
        <taxon>Bacillati</taxon>
        <taxon>Actinomycetota</taxon>
        <taxon>Actinomycetes</taxon>
        <taxon>Micrococcales</taxon>
        <taxon>Micrococcaceae</taxon>
    </lineage>
</organism>
<feature type="compositionally biased region" description="Polar residues" evidence="3">
    <location>
        <begin position="112"/>
        <end position="121"/>
    </location>
</feature>
<protein>
    <recommendedName>
        <fullName evidence="4">Phospholipid/glycerol acyltransferase domain-containing protein</fullName>
    </recommendedName>
</protein>
<keyword evidence="2" id="KW-0012">Acyltransferase</keyword>
<keyword evidence="6" id="KW-1185">Reference proteome</keyword>
<keyword evidence="1" id="KW-0808">Transferase</keyword>
<dbReference type="InterPro" id="IPR002123">
    <property type="entry name" value="Plipid/glycerol_acylTrfase"/>
</dbReference>
<dbReference type="GO" id="GO:0006654">
    <property type="term" value="P:phosphatidic acid biosynthetic process"/>
    <property type="evidence" value="ECO:0007669"/>
    <property type="project" value="TreeGrafter"/>
</dbReference>
<evidence type="ECO:0000256" key="1">
    <source>
        <dbReference type="ARBA" id="ARBA00022679"/>
    </source>
</evidence>
<evidence type="ECO:0000313" key="5">
    <source>
        <dbReference type="EMBL" id="OAV61494.1"/>
    </source>
</evidence>
<feature type="domain" description="Phospholipid/glycerol acyltransferase" evidence="4">
    <location>
        <begin position="40"/>
        <end position="178"/>
    </location>
</feature>
<dbReference type="STRING" id="1837282.A6F49_08595"/>
<evidence type="ECO:0000259" key="4">
    <source>
        <dbReference type="SMART" id="SM00563"/>
    </source>
</evidence>
<dbReference type="Pfam" id="PF01553">
    <property type="entry name" value="Acyltransferase"/>
    <property type="match status" value="1"/>
</dbReference>
<gene>
    <name evidence="5" type="ORF">A6F49_08595</name>
</gene>
<dbReference type="PANTHER" id="PTHR10434:SF11">
    <property type="entry name" value="1-ACYL-SN-GLYCEROL-3-PHOSPHATE ACYLTRANSFERASE"/>
    <property type="match status" value="1"/>
</dbReference>
<comment type="caution">
    <text evidence="5">The sequence shown here is derived from an EMBL/GenBank/DDBJ whole genome shotgun (WGS) entry which is preliminary data.</text>
</comment>
<dbReference type="OrthoDB" id="9808424at2"/>
<evidence type="ECO:0000313" key="6">
    <source>
        <dbReference type="Proteomes" id="UP000078292"/>
    </source>
</evidence>
<feature type="region of interest" description="Disordered" evidence="3">
    <location>
        <begin position="103"/>
        <end position="123"/>
    </location>
</feature>
<proteinExistence type="predicted"/>
<dbReference type="GO" id="GO:0003841">
    <property type="term" value="F:1-acylglycerol-3-phosphate O-acyltransferase activity"/>
    <property type="evidence" value="ECO:0007669"/>
    <property type="project" value="TreeGrafter"/>
</dbReference>
<reference evidence="5 6" key="1">
    <citation type="submission" date="2016-04" db="EMBL/GenBank/DDBJ databases">
        <title>First whole genome shotgun sequence of the bacterium Enteractinococcus sp. strain UASWS1574.</title>
        <authorList>
            <person name="Crovadore J."/>
            <person name="Chablais R."/>
            <person name="Lefort F."/>
        </authorList>
    </citation>
    <scope>NUCLEOTIDE SEQUENCE [LARGE SCALE GENOMIC DNA]</scope>
    <source>
        <strain evidence="5 6">UASWS1574</strain>
    </source>
</reference>
<dbReference type="AlphaFoldDB" id="A0A1B7M0F2"/>
<dbReference type="SUPFAM" id="SSF69593">
    <property type="entry name" value="Glycerol-3-phosphate (1)-acyltransferase"/>
    <property type="match status" value="1"/>
</dbReference>